<feature type="compositionally biased region" description="Basic and acidic residues" evidence="3">
    <location>
        <begin position="265"/>
        <end position="274"/>
    </location>
</feature>
<protein>
    <recommendedName>
        <fullName evidence="4">Zn(2)-C6 fungal-type domain-containing protein</fullName>
    </recommendedName>
</protein>
<dbReference type="PANTHER" id="PTHR47659:SF7">
    <property type="entry name" value="FUNGAL TRANSCRIPTIONAL REGULATORY PROTEIN, N-TERMINAL DOMAIN-CONTAINING PROTEIN"/>
    <property type="match status" value="1"/>
</dbReference>
<evidence type="ECO:0000313" key="6">
    <source>
        <dbReference type="Proteomes" id="UP000053815"/>
    </source>
</evidence>
<name>A0A0C9MRE0_9FUNG</name>
<dbReference type="InterPro" id="IPR036864">
    <property type="entry name" value="Zn2-C6_fun-type_DNA-bd_sf"/>
</dbReference>
<evidence type="ECO:0000256" key="1">
    <source>
        <dbReference type="ARBA" id="ARBA00022723"/>
    </source>
</evidence>
<dbReference type="InterPro" id="IPR001138">
    <property type="entry name" value="Zn2Cys6_DnaBD"/>
</dbReference>
<dbReference type="GO" id="GO:0000981">
    <property type="term" value="F:DNA-binding transcription factor activity, RNA polymerase II-specific"/>
    <property type="evidence" value="ECO:0007669"/>
    <property type="project" value="InterPro"/>
</dbReference>
<dbReference type="GO" id="GO:0008270">
    <property type="term" value="F:zinc ion binding"/>
    <property type="evidence" value="ECO:0007669"/>
    <property type="project" value="InterPro"/>
</dbReference>
<dbReference type="STRING" id="91626.A0A0C9MRE0"/>
<organism evidence="5">
    <name type="scientific">Mucor ambiguus</name>
    <dbReference type="NCBI Taxonomy" id="91626"/>
    <lineage>
        <taxon>Eukaryota</taxon>
        <taxon>Fungi</taxon>
        <taxon>Fungi incertae sedis</taxon>
        <taxon>Mucoromycota</taxon>
        <taxon>Mucoromycotina</taxon>
        <taxon>Mucoromycetes</taxon>
        <taxon>Mucorales</taxon>
        <taxon>Mucorineae</taxon>
        <taxon>Mucoraceae</taxon>
        <taxon>Mucor</taxon>
    </lineage>
</organism>
<evidence type="ECO:0000256" key="2">
    <source>
        <dbReference type="ARBA" id="ARBA00023242"/>
    </source>
</evidence>
<reference evidence="5" key="1">
    <citation type="submission" date="2014-09" db="EMBL/GenBank/DDBJ databases">
        <title>Draft genome sequence of an oleaginous Mucoromycotina fungus Mucor ambiguus NBRC6742.</title>
        <authorList>
            <person name="Takeda I."/>
            <person name="Yamane N."/>
            <person name="Morita T."/>
            <person name="Tamano K."/>
            <person name="Machida M."/>
            <person name="Baker S."/>
            <person name="Koike H."/>
        </authorList>
    </citation>
    <scope>NUCLEOTIDE SEQUENCE</scope>
    <source>
        <strain evidence="5">NBRC 6742</strain>
    </source>
</reference>
<keyword evidence="6" id="KW-1185">Reference proteome</keyword>
<keyword evidence="1" id="KW-0479">Metal-binding</keyword>
<evidence type="ECO:0000313" key="5">
    <source>
        <dbReference type="EMBL" id="GAN10034.1"/>
    </source>
</evidence>
<dbReference type="EMBL" id="DF836603">
    <property type="protein sequence ID" value="GAN10034.1"/>
    <property type="molecule type" value="Genomic_DNA"/>
</dbReference>
<feature type="compositionally biased region" description="Low complexity" evidence="3">
    <location>
        <begin position="198"/>
        <end position="214"/>
    </location>
</feature>
<dbReference type="CDD" id="cd00067">
    <property type="entry name" value="GAL4"/>
    <property type="match status" value="1"/>
</dbReference>
<feature type="region of interest" description="Disordered" evidence="3">
    <location>
        <begin position="78"/>
        <end position="128"/>
    </location>
</feature>
<dbReference type="SMART" id="SM00066">
    <property type="entry name" value="GAL4"/>
    <property type="match status" value="1"/>
</dbReference>
<dbReference type="OrthoDB" id="5575144at2759"/>
<feature type="region of interest" description="Disordered" evidence="3">
    <location>
        <begin position="198"/>
        <end position="293"/>
    </location>
</feature>
<keyword evidence="2" id="KW-0539">Nucleus</keyword>
<dbReference type="PROSITE" id="PS50048">
    <property type="entry name" value="ZN2_CY6_FUNGAL_2"/>
    <property type="match status" value="1"/>
</dbReference>
<feature type="compositionally biased region" description="Basic residues" evidence="3">
    <location>
        <begin position="78"/>
        <end position="93"/>
    </location>
</feature>
<sequence>MTVPTPTPILANNATIVAALNQPTGLIRPTEAPPKRNQVKNACTNCQKACKKCDDARPCPRCEKYGIADTCVNSVRKERKKGIKRGPYKRRQKNNGEEKSKDQQQQQQQQQPIYQAPTSQPPNVPTTATVVPTAAPVATDFGYPTQLSQYASSYGAYGYATVYNTDGTNKEMIAGQYVLPVYSGYPAPILVNGNTTTTQASTASEATTTTSDTSGKPNASECAKNQPLTPVPSTSNSSGTTSPSETHDEDERFTRLTQLCTAALRENKEAEEKAQACAENGENAESIVKEEAQ</sequence>
<dbReference type="InterPro" id="IPR050335">
    <property type="entry name" value="ERT1_acuK_gluconeogen_tf"/>
</dbReference>
<dbReference type="SUPFAM" id="SSF57701">
    <property type="entry name" value="Zn2/Cys6 DNA-binding domain"/>
    <property type="match status" value="1"/>
</dbReference>
<dbReference type="AlphaFoldDB" id="A0A0C9MRE0"/>
<evidence type="ECO:0000259" key="4">
    <source>
        <dbReference type="PROSITE" id="PS50048"/>
    </source>
</evidence>
<feature type="domain" description="Zn(2)-C6 fungal-type" evidence="4">
    <location>
        <begin position="42"/>
        <end position="73"/>
    </location>
</feature>
<dbReference type="Proteomes" id="UP000053815">
    <property type="component" value="Unassembled WGS sequence"/>
</dbReference>
<evidence type="ECO:0000256" key="3">
    <source>
        <dbReference type="SAM" id="MobiDB-lite"/>
    </source>
</evidence>
<gene>
    <name evidence="5" type="ORF">MAM1_0314c09568</name>
</gene>
<accession>A0A0C9MRE0</accession>
<feature type="compositionally biased region" description="Low complexity" evidence="3">
    <location>
        <begin position="231"/>
        <end position="244"/>
    </location>
</feature>
<feature type="compositionally biased region" description="Basic and acidic residues" evidence="3">
    <location>
        <begin position="245"/>
        <end position="254"/>
    </location>
</feature>
<dbReference type="PANTHER" id="PTHR47659">
    <property type="entry name" value="ZN(II)2CYS6 TRANSCRIPTION FACTOR (EUROFUNG)-RELATED"/>
    <property type="match status" value="1"/>
</dbReference>
<proteinExistence type="predicted"/>